<evidence type="ECO:0000313" key="2">
    <source>
        <dbReference type="EMBL" id="PXA66301.1"/>
    </source>
</evidence>
<dbReference type="PANTHER" id="PTHR33169:SF27">
    <property type="entry name" value="TRANSCRIPTIONAL REGULATOR PADR FAMILY PROTEIN"/>
    <property type="match status" value="1"/>
</dbReference>
<dbReference type="InterPro" id="IPR052509">
    <property type="entry name" value="Metal_resp_DNA-bind_regulator"/>
</dbReference>
<gene>
    <name evidence="2" type="ORF">CVS29_06300</name>
</gene>
<proteinExistence type="predicted"/>
<dbReference type="PANTHER" id="PTHR33169">
    <property type="entry name" value="PADR-FAMILY TRANSCRIPTIONAL REGULATOR"/>
    <property type="match status" value="1"/>
</dbReference>
<dbReference type="Proteomes" id="UP000246303">
    <property type="component" value="Unassembled WGS sequence"/>
</dbReference>
<name>A0A2V3DZQ6_9MICC</name>
<dbReference type="Gene3D" id="1.10.10.10">
    <property type="entry name" value="Winged helix-like DNA-binding domain superfamily/Winged helix DNA-binding domain"/>
    <property type="match status" value="1"/>
</dbReference>
<comment type="caution">
    <text evidence="2">The sequence shown here is derived from an EMBL/GenBank/DDBJ whole genome shotgun (WGS) entry which is preliminary data.</text>
</comment>
<keyword evidence="3" id="KW-1185">Reference proteome</keyword>
<evidence type="ECO:0000313" key="3">
    <source>
        <dbReference type="Proteomes" id="UP000246303"/>
    </source>
</evidence>
<protein>
    <submittedName>
        <fullName evidence="2">PadR family transcriptional regulator</fullName>
    </submittedName>
</protein>
<dbReference type="OrthoDB" id="8443918at2"/>
<dbReference type="InterPro" id="IPR036390">
    <property type="entry name" value="WH_DNA-bd_sf"/>
</dbReference>
<evidence type="ECO:0000259" key="1">
    <source>
        <dbReference type="Pfam" id="PF03551"/>
    </source>
</evidence>
<organism evidence="2 3">
    <name type="scientific">Arthrobacter psychrochitiniphilus</name>
    <dbReference type="NCBI Taxonomy" id="291045"/>
    <lineage>
        <taxon>Bacteria</taxon>
        <taxon>Bacillati</taxon>
        <taxon>Actinomycetota</taxon>
        <taxon>Actinomycetes</taxon>
        <taxon>Micrococcales</taxon>
        <taxon>Micrococcaceae</taxon>
        <taxon>Arthrobacter</taxon>
    </lineage>
</organism>
<dbReference type="AlphaFoldDB" id="A0A2V3DZQ6"/>
<dbReference type="SUPFAM" id="SSF46785">
    <property type="entry name" value="Winged helix' DNA-binding domain"/>
    <property type="match status" value="1"/>
</dbReference>
<accession>A0A2V3DZQ6</accession>
<dbReference type="InterPro" id="IPR036388">
    <property type="entry name" value="WH-like_DNA-bd_sf"/>
</dbReference>
<sequence>MCRLVAHGHNRISKIMTMTKRSPLALAVLALLMEMPMHPYRMQQLITLRGKDKVVNVSQRASLYSTIERLTRDGLIRVAEVERDGSRPERSVYEISDAGRATARNWLTDMLSVPKRGFPEFHAALAHAPVLKPEELAGLLRIRRDAVAVEASELQAELSAVSAFLPRVVLLDAELIVRTRATELHFLEDVLSSLDLGTMSWSRESLAALSHANEHSL</sequence>
<reference evidence="2 3" key="1">
    <citation type="submission" date="2018-05" db="EMBL/GenBank/DDBJ databases">
        <title>Genetic diversity of glacier-inhabiting Cryobacterium bacteria in China and description of Cryobacterium mengkeensis sp. nov. and Arthrobacter glacialis sp. nov.</title>
        <authorList>
            <person name="Liu Q."/>
            <person name="Xin Y.-H."/>
        </authorList>
    </citation>
    <scope>NUCLEOTIDE SEQUENCE [LARGE SCALE GENOMIC DNA]</scope>
    <source>
        <strain evidence="2 3">GP3</strain>
    </source>
</reference>
<feature type="domain" description="Transcription regulator PadR N-terminal" evidence="1">
    <location>
        <begin position="28"/>
        <end position="103"/>
    </location>
</feature>
<dbReference type="InterPro" id="IPR005149">
    <property type="entry name" value="Tscrpt_reg_PadR_N"/>
</dbReference>
<dbReference type="Pfam" id="PF03551">
    <property type="entry name" value="PadR"/>
    <property type="match status" value="1"/>
</dbReference>
<dbReference type="EMBL" id="QHLZ01000003">
    <property type="protein sequence ID" value="PXA66301.1"/>
    <property type="molecule type" value="Genomic_DNA"/>
</dbReference>